<evidence type="ECO:0000313" key="2">
    <source>
        <dbReference type="EMBL" id="KAK4505645.1"/>
    </source>
</evidence>
<feature type="compositionally biased region" description="Acidic residues" evidence="1">
    <location>
        <begin position="452"/>
        <end position="463"/>
    </location>
</feature>
<evidence type="ECO:0000313" key="3">
    <source>
        <dbReference type="Proteomes" id="UP001305779"/>
    </source>
</evidence>
<dbReference type="EMBL" id="JAXOVC010000002">
    <property type="protein sequence ID" value="KAK4505645.1"/>
    <property type="molecule type" value="Genomic_DNA"/>
</dbReference>
<protein>
    <submittedName>
        <fullName evidence="2">Uncharacterized protein</fullName>
    </submittedName>
</protein>
<organism evidence="2 3">
    <name type="scientific">Zasmidium cellare</name>
    <name type="common">Wine cellar mold</name>
    <name type="synonym">Racodium cellare</name>
    <dbReference type="NCBI Taxonomy" id="395010"/>
    <lineage>
        <taxon>Eukaryota</taxon>
        <taxon>Fungi</taxon>
        <taxon>Dikarya</taxon>
        <taxon>Ascomycota</taxon>
        <taxon>Pezizomycotina</taxon>
        <taxon>Dothideomycetes</taxon>
        <taxon>Dothideomycetidae</taxon>
        <taxon>Mycosphaerellales</taxon>
        <taxon>Mycosphaerellaceae</taxon>
        <taxon>Zasmidium</taxon>
    </lineage>
</organism>
<comment type="caution">
    <text evidence="2">The sequence shown here is derived from an EMBL/GenBank/DDBJ whole genome shotgun (WGS) entry which is preliminary data.</text>
</comment>
<name>A0ABR0EWK0_ZASCE</name>
<sequence>MFPLWPFEREAPNAEAGFHLLEENVFMYIGKSRSVDDETDEAEKASRMPWLMDLHHLVWCIGVQCGIRPESLFKSSKDTGEDANDPEDSDEKTGDEDEATETTQAYETLRWRNVTITRRKDGFMAKVIFTRIKGRNGKVYPGVRKFPTMYFRTSKDPNLFMMSMPDRMLMELLAHDLLIHHTSLDSLPNGDDNEIQIKSKANDLPVFYGLGGLGTHLQGPTINQHLQQREALFGLPPHHTLYSFRAYVGTEFERLYGEVDAQKTLGHKPHGETFYRHYDLGIDHIDFVGAILEHRANEFRHGTAILPATVYRDDKTRLAEEYKRKAKGLRYSQVEDRTSRLGSSGIAAQGKRTFLRQLLDIIEIGNGKSMEASYGFVDSMWTRLLDSSDESRRPGGSTFSDPSRRGATSIGPNNGSSAESYGGAGSVDSRGGAGSTNSRGGAGPANSRGDADSTDSNDEDDVDVTSCTLAEAWSDEYGLSSDDDEAEERETPPEARGMSRHLEEISGLCAHDTHDNMDLDEVSEDDDGATSSRAVNTAIEDSGFKGMRWSK</sequence>
<feature type="region of interest" description="Disordered" evidence="1">
    <location>
        <begin position="387"/>
        <end position="551"/>
    </location>
</feature>
<keyword evidence="3" id="KW-1185">Reference proteome</keyword>
<evidence type="ECO:0000256" key="1">
    <source>
        <dbReference type="SAM" id="MobiDB-lite"/>
    </source>
</evidence>
<accession>A0ABR0EWK0</accession>
<reference evidence="2 3" key="1">
    <citation type="journal article" date="2023" name="G3 (Bethesda)">
        <title>A chromosome-level genome assembly of Zasmidium syzygii isolated from banana leaves.</title>
        <authorList>
            <person name="van Westerhoven A.C."/>
            <person name="Mehrabi R."/>
            <person name="Talebi R."/>
            <person name="Steentjes M.B.F."/>
            <person name="Corcolon B."/>
            <person name="Chong P.A."/>
            <person name="Kema G.H.J."/>
            <person name="Seidl M.F."/>
        </authorList>
    </citation>
    <scope>NUCLEOTIDE SEQUENCE [LARGE SCALE GENOMIC DNA]</scope>
    <source>
        <strain evidence="2 3">P124</strain>
    </source>
</reference>
<feature type="compositionally biased region" description="Acidic residues" evidence="1">
    <location>
        <begin position="518"/>
        <end position="528"/>
    </location>
</feature>
<feature type="region of interest" description="Disordered" evidence="1">
    <location>
        <begin position="74"/>
        <end position="104"/>
    </location>
</feature>
<proteinExistence type="predicted"/>
<gene>
    <name evidence="2" type="ORF">PRZ48_003610</name>
</gene>
<feature type="compositionally biased region" description="Acidic residues" evidence="1">
    <location>
        <begin position="81"/>
        <end position="100"/>
    </location>
</feature>
<dbReference type="Proteomes" id="UP001305779">
    <property type="component" value="Unassembled WGS sequence"/>
</dbReference>